<accession>A0AAV8XUH2</accession>
<dbReference type="PANTHER" id="PTHR19139:SF270">
    <property type="entry name" value="ENTOMOGLYCEROPORIN 1-RELATED"/>
    <property type="match status" value="1"/>
</dbReference>
<reference evidence="9" key="1">
    <citation type="journal article" date="2023" name="Insect Mol. Biol.">
        <title>Genome sequencing provides insights into the evolution of gene families encoding plant cell wall-degrading enzymes in longhorned beetles.</title>
        <authorList>
            <person name="Shin N.R."/>
            <person name="Okamura Y."/>
            <person name="Kirsch R."/>
            <person name="Pauchet Y."/>
        </authorList>
    </citation>
    <scope>NUCLEOTIDE SEQUENCE</scope>
    <source>
        <strain evidence="9">AMC_N1</strain>
    </source>
</reference>
<dbReference type="InterPro" id="IPR034294">
    <property type="entry name" value="Aquaporin_transptr"/>
</dbReference>
<keyword evidence="6 8" id="KW-0472">Membrane</keyword>
<keyword evidence="5 8" id="KW-1133">Transmembrane helix</keyword>
<evidence type="ECO:0000256" key="1">
    <source>
        <dbReference type="ARBA" id="ARBA00004141"/>
    </source>
</evidence>
<dbReference type="GO" id="GO:0015267">
    <property type="term" value="F:channel activity"/>
    <property type="evidence" value="ECO:0007669"/>
    <property type="project" value="InterPro"/>
</dbReference>
<proteinExistence type="inferred from homology"/>
<evidence type="ECO:0000256" key="8">
    <source>
        <dbReference type="SAM" id="Phobius"/>
    </source>
</evidence>
<dbReference type="PROSITE" id="PS00221">
    <property type="entry name" value="MIP"/>
    <property type="match status" value="1"/>
</dbReference>
<dbReference type="Pfam" id="PF00230">
    <property type="entry name" value="MIP"/>
    <property type="match status" value="1"/>
</dbReference>
<feature type="transmembrane region" description="Helical" evidence="8">
    <location>
        <begin position="12"/>
        <end position="29"/>
    </location>
</feature>
<comment type="similarity">
    <text evidence="2 7">Belongs to the MIP/aquaporin (TC 1.A.8) family.</text>
</comment>
<evidence type="ECO:0000313" key="9">
    <source>
        <dbReference type="EMBL" id="KAJ8942290.1"/>
    </source>
</evidence>
<dbReference type="PANTHER" id="PTHR19139">
    <property type="entry name" value="AQUAPORIN TRANSPORTER"/>
    <property type="match status" value="1"/>
</dbReference>
<dbReference type="EMBL" id="JAPWTK010000334">
    <property type="protein sequence ID" value="KAJ8942290.1"/>
    <property type="molecule type" value="Genomic_DNA"/>
</dbReference>
<evidence type="ECO:0000256" key="6">
    <source>
        <dbReference type="ARBA" id="ARBA00023136"/>
    </source>
</evidence>
<evidence type="ECO:0000256" key="2">
    <source>
        <dbReference type="ARBA" id="ARBA00006175"/>
    </source>
</evidence>
<dbReference type="Gene3D" id="1.20.1080.10">
    <property type="entry name" value="Glycerol uptake facilitator protein"/>
    <property type="match status" value="1"/>
</dbReference>
<dbReference type="InterPro" id="IPR022357">
    <property type="entry name" value="MIP_CS"/>
</dbReference>
<feature type="transmembrane region" description="Helical" evidence="8">
    <location>
        <begin position="35"/>
        <end position="51"/>
    </location>
</feature>
<dbReference type="AlphaFoldDB" id="A0AAV8XUH2"/>
<dbReference type="InterPro" id="IPR000425">
    <property type="entry name" value="MIP"/>
</dbReference>
<dbReference type="SUPFAM" id="SSF81338">
    <property type="entry name" value="Aquaporin-like"/>
    <property type="match status" value="1"/>
</dbReference>
<evidence type="ECO:0000256" key="4">
    <source>
        <dbReference type="ARBA" id="ARBA00022692"/>
    </source>
</evidence>
<dbReference type="InterPro" id="IPR023271">
    <property type="entry name" value="Aquaporin-like"/>
</dbReference>
<keyword evidence="3 7" id="KW-0813">Transport</keyword>
<name>A0AAV8XUH2_9CUCU</name>
<feature type="transmembrane region" description="Helical" evidence="8">
    <location>
        <begin position="173"/>
        <end position="193"/>
    </location>
</feature>
<evidence type="ECO:0000256" key="3">
    <source>
        <dbReference type="ARBA" id="ARBA00022448"/>
    </source>
</evidence>
<sequence length="220" mass="24167">MQLKSANNRIQNYLKCFNFIILNFIFQGFGHISGAHLNPAVTIAAILNNLLTPMMGVVYVVAQFVGAISGFALLKILIPQDYTKPGFCMTLPHSLITTLQALAIETIITSVLIIVVCAVWDKRNADKPDSVPLRFGFVIVAISMVAGPFSGASMNTVRTFAPAVLEGNYKDQWIYWVGPNIGAILGCGLYKYLFGFKNQEDSYTEEGTHLEDISNVPEKV</sequence>
<keyword evidence="4 7" id="KW-0812">Transmembrane</keyword>
<evidence type="ECO:0000256" key="7">
    <source>
        <dbReference type="RuleBase" id="RU000477"/>
    </source>
</evidence>
<dbReference type="GO" id="GO:0005886">
    <property type="term" value="C:plasma membrane"/>
    <property type="evidence" value="ECO:0007669"/>
    <property type="project" value="TreeGrafter"/>
</dbReference>
<keyword evidence="10" id="KW-1185">Reference proteome</keyword>
<comment type="caution">
    <text evidence="9">The sequence shown here is derived from an EMBL/GenBank/DDBJ whole genome shotgun (WGS) entry which is preliminary data.</text>
</comment>
<organism evidence="9 10">
    <name type="scientific">Aromia moschata</name>
    <dbReference type="NCBI Taxonomy" id="1265417"/>
    <lineage>
        <taxon>Eukaryota</taxon>
        <taxon>Metazoa</taxon>
        <taxon>Ecdysozoa</taxon>
        <taxon>Arthropoda</taxon>
        <taxon>Hexapoda</taxon>
        <taxon>Insecta</taxon>
        <taxon>Pterygota</taxon>
        <taxon>Neoptera</taxon>
        <taxon>Endopterygota</taxon>
        <taxon>Coleoptera</taxon>
        <taxon>Polyphaga</taxon>
        <taxon>Cucujiformia</taxon>
        <taxon>Chrysomeloidea</taxon>
        <taxon>Cerambycidae</taxon>
        <taxon>Cerambycinae</taxon>
        <taxon>Callichromatini</taxon>
        <taxon>Aromia</taxon>
    </lineage>
</organism>
<dbReference type="PRINTS" id="PR00783">
    <property type="entry name" value="MINTRINSICP"/>
</dbReference>
<evidence type="ECO:0000256" key="5">
    <source>
        <dbReference type="ARBA" id="ARBA00022989"/>
    </source>
</evidence>
<feature type="transmembrane region" description="Helical" evidence="8">
    <location>
        <begin position="58"/>
        <end position="78"/>
    </location>
</feature>
<gene>
    <name evidence="9" type="ORF">NQ318_005608</name>
</gene>
<evidence type="ECO:0000313" key="10">
    <source>
        <dbReference type="Proteomes" id="UP001162162"/>
    </source>
</evidence>
<protein>
    <submittedName>
        <fullName evidence="9">Uncharacterized protein</fullName>
    </submittedName>
</protein>
<comment type="subcellular location">
    <subcellularLocation>
        <location evidence="1">Membrane</location>
        <topology evidence="1">Multi-pass membrane protein</topology>
    </subcellularLocation>
</comment>
<feature type="transmembrane region" description="Helical" evidence="8">
    <location>
        <begin position="98"/>
        <end position="120"/>
    </location>
</feature>
<feature type="transmembrane region" description="Helical" evidence="8">
    <location>
        <begin position="132"/>
        <end position="153"/>
    </location>
</feature>
<dbReference type="Proteomes" id="UP001162162">
    <property type="component" value="Unassembled WGS sequence"/>
</dbReference>